<evidence type="ECO:0000256" key="1">
    <source>
        <dbReference type="SAM" id="MobiDB-lite"/>
    </source>
</evidence>
<evidence type="ECO:0000313" key="3">
    <source>
        <dbReference type="EMBL" id="KAL1198745.1"/>
    </source>
</evidence>
<dbReference type="InterPro" id="IPR008395">
    <property type="entry name" value="Agenet-like_dom"/>
</dbReference>
<feature type="domain" description="Agenet" evidence="2">
    <location>
        <begin position="103"/>
        <end position="163"/>
    </location>
</feature>
<dbReference type="SMART" id="SM00743">
    <property type="entry name" value="Agenet"/>
    <property type="match status" value="2"/>
</dbReference>
<comment type="caution">
    <text evidence="3">The sequence shown here is derived from an EMBL/GenBank/DDBJ whole genome shotgun (WGS) entry which is preliminary data.</text>
</comment>
<dbReference type="AlphaFoldDB" id="A0ABD1AG83"/>
<proteinExistence type="predicted"/>
<dbReference type="InterPro" id="IPR014002">
    <property type="entry name" value="Agenet_dom_plant"/>
</dbReference>
<gene>
    <name evidence="3" type="ORF">V5N11_003006</name>
</gene>
<evidence type="ECO:0000313" key="4">
    <source>
        <dbReference type="Proteomes" id="UP001558713"/>
    </source>
</evidence>
<protein>
    <recommendedName>
        <fullName evidence="2">Agenet domain-containing protein</fullName>
    </recommendedName>
</protein>
<feature type="region of interest" description="Disordered" evidence="1">
    <location>
        <begin position="305"/>
        <end position="324"/>
    </location>
</feature>
<organism evidence="3 4">
    <name type="scientific">Cardamine amara subsp. amara</name>
    <dbReference type="NCBI Taxonomy" id="228776"/>
    <lineage>
        <taxon>Eukaryota</taxon>
        <taxon>Viridiplantae</taxon>
        <taxon>Streptophyta</taxon>
        <taxon>Embryophyta</taxon>
        <taxon>Tracheophyta</taxon>
        <taxon>Spermatophyta</taxon>
        <taxon>Magnoliopsida</taxon>
        <taxon>eudicotyledons</taxon>
        <taxon>Gunneridae</taxon>
        <taxon>Pentapetalae</taxon>
        <taxon>rosids</taxon>
        <taxon>malvids</taxon>
        <taxon>Brassicales</taxon>
        <taxon>Brassicaceae</taxon>
        <taxon>Cardamineae</taxon>
        <taxon>Cardamine</taxon>
    </lineage>
</organism>
<sequence length="324" mass="37627">MRHVKLPFKVGHTVEVRSFENGFRGAWFLCKILKIYTRGNALYYNLKYLDYPGEEIHKTKVFQKLEGEDKIYLMIRPVRPRHCHENQVPNTEAGLEEALVVHGFWKVGDMVDWWTDYCYWSGTILEVKEDESLKIELWPPPYGEGCVYDALSKDLRPSLEWSLRGGWTVPFTEDGEKRQCAKLMKLSNEDQVSGVESREEKTQRPTCDVTSDEMSGDESREEETQRPTCDGTSDQVMSGAESTEEETQRSTEKLEEETQIPTQNFIGHGDLRLNIMESESIEAAVLDMEELIVRFEWLKDKLNPNSSEKSSWKYEDYCQSSSRM</sequence>
<feature type="compositionally biased region" description="Acidic residues" evidence="1">
    <location>
        <begin position="210"/>
        <end position="221"/>
    </location>
</feature>
<name>A0ABD1AG83_CARAN</name>
<evidence type="ECO:0000259" key="2">
    <source>
        <dbReference type="SMART" id="SM00743"/>
    </source>
</evidence>
<dbReference type="PANTHER" id="PTHR36805:SF7">
    <property type="entry name" value="AGENET DOMAIN-CONTAINING PROTEIN"/>
    <property type="match status" value="1"/>
</dbReference>
<feature type="compositionally biased region" description="Polar residues" evidence="1">
    <location>
        <begin position="226"/>
        <end position="236"/>
    </location>
</feature>
<dbReference type="Proteomes" id="UP001558713">
    <property type="component" value="Unassembled WGS sequence"/>
</dbReference>
<dbReference type="PANTHER" id="PTHR36805">
    <property type="entry name" value="AGENET DOMAIN-CONTAINING PROTEIN"/>
    <property type="match status" value="1"/>
</dbReference>
<feature type="domain" description="Agenet" evidence="2">
    <location>
        <begin position="6"/>
        <end position="71"/>
    </location>
</feature>
<accession>A0ABD1AG83</accession>
<keyword evidence="4" id="KW-1185">Reference proteome</keyword>
<reference evidence="3 4" key="1">
    <citation type="submission" date="2024-04" db="EMBL/GenBank/DDBJ databases">
        <title>Genome assembly C_amara_ONT_v2.</title>
        <authorList>
            <person name="Yant L."/>
            <person name="Moore C."/>
            <person name="Slenker M."/>
        </authorList>
    </citation>
    <scope>NUCLEOTIDE SEQUENCE [LARGE SCALE GENOMIC DNA]</scope>
    <source>
        <tissue evidence="3">Leaf</tissue>
    </source>
</reference>
<feature type="region of interest" description="Disordered" evidence="1">
    <location>
        <begin position="188"/>
        <end position="259"/>
    </location>
</feature>
<dbReference type="EMBL" id="JBANAX010000659">
    <property type="protein sequence ID" value="KAL1198745.1"/>
    <property type="molecule type" value="Genomic_DNA"/>
</dbReference>
<dbReference type="Pfam" id="PF05641">
    <property type="entry name" value="Agenet"/>
    <property type="match status" value="1"/>
</dbReference>